<evidence type="ECO:0000256" key="1">
    <source>
        <dbReference type="SAM" id="MobiDB-lite"/>
    </source>
</evidence>
<protein>
    <recommendedName>
        <fullName evidence="4">Helitron helicase-like domain-containing protein</fullName>
    </recommendedName>
</protein>
<gene>
    <name evidence="2" type="ORF">EVAR_82421_1</name>
</gene>
<dbReference type="STRING" id="151549.A0A4C1YI97"/>
<proteinExistence type="predicted"/>
<reference evidence="2 3" key="1">
    <citation type="journal article" date="2019" name="Commun. Biol.">
        <title>The bagworm genome reveals a unique fibroin gene that provides high tensile strength.</title>
        <authorList>
            <person name="Kono N."/>
            <person name="Nakamura H."/>
            <person name="Ohtoshi R."/>
            <person name="Tomita M."/>
            <person name="Numata K."/>
            <person name="Arakawa K."/>
        </authorList>
    </citation>
    <scope>NUCLEOTIDE SEQUENCE [LARGE SCALE GENOMIC DNA]</scope>
</reference>
<comment type="caution">
    <text evidence="2">The sequence shown here is derived from an EMBL/GenBank/DDBJ whole genome shotgun (WGS) entry which is preliminary data.</text>
</comment>
<feature type="region of interest" description="Disordered" evidence="1">
    <location>
        <begin position="1"/>
        <end position="28"/>
    </location>
</feature>
<evidence type="ECO:0000313" key="2">
    <source>
        <dbReference type="EMBL" id="GBP75003.1"/>
    </source>
</evidence>
<keyword evidence="3" id="KW-1185">Reference proteome</keyword>
<dbReference type="PANTHER" id="PTHR45786">
    <property type="entry name" value="DNA BINDING PROTEIN-LIKE"/>
    <property type="match status" value="1"/>
</dbReference>
<dbReference type="Proteomes" id="UP000299102">
    <property type="component" value="Unassembled WGS sequence"/>
</dbReference>
<dbReference type="EMBL" id="BGZK01001232">
    <property type="protein sequence ID" value="GBP75003.1"/>
    <property type="molecule type" value="Genomic_DNA"/>
</dbReference>
<organism evidence="2 3">
    <name type="scientific">Eumeta variegata</name>
    <name type="common">Bagworm moth</name>
    <name type="synonym">Eumeta japonica</name>
    <dbReference type="NCBI Taxonomy" id="151549"/>
    <lineage>
        <taxon>Eukaryota</taxon>
        <taxon>Metazoa</taxon>
        <taxon>Ecdysozoa</taxon>
        <taxon>Arthropoda</taxon>
        <taxon>Hexapoda</taxon>
        <taxon>Insecta</taxon>
        <taxon>Pterygota</taxon>
        <taxon>Neoptera</taxon>
        <taxon>Endopterygota</taxon>
        <taxon>Lepidoptera</taxon>
        <taxon>Glossata</taxon>
        <taxon>Ditrysia</taxon>
        <taxon>Tineoidea</taxon>
        <taxon>Psychidae</taxon>
        <taxon>Oiketicinae</taxon>
        <taxon>Eumeta</taxon>
    </lineage>
</organism>
<evidence type="ECO:0008006" key="4">
    <source>
        <dbReference type="Google" id="ProtNLM"/>
    </source>
</evidence>
<dbReference type="PANTHER" id="PTHR45786:SF74">
    <property type="entry name" value="ATP-DEPENDENT DNA HELICASE"/>
    <property type="match status" value="1"/>
</dbReference>
<evidence type="ECO:0000313" key="3">
    <source>
        <dbReference type="Proteomes" id="UP000299102"/>
    </source>
</evidence>
<sequence length="220" mass="26125">MLSRSRRNIDRRTNDARRNRQYRLNDENEDHCEQRLEANPLTIAQSRLDITPEQQQQIHHRTGALLPPVNTDHKFLQIYFLGNSDTEINRRCVVNQKVKREIITQLQQLIHEHNQLVKWFQTALEMMPSDDHKVVIRADKRPEGEHESFNAPTLNEVAIVVVRENLETRDIVIRRRDCSNLQRIYETHRSYNALQYPLIFPRGKDGYHFLIKMINPLTST</sequence>
<accession>A0A4C1YI97</accession>
<dbReference type="AlphaFoldDB" id="A0A4C1YI97"/>
<dbReference type="OrthoDB" id="10051381at2759"/>
<feature type="compositionally biased region" description="Basic and acidic residues" evidence="1">
    <location>
        <begin position="7"/>
        <end position="28"/>
    </location>
</feature>
<name>A0A4C1YI97_EUMVA</name>